<sequence>MENNKRVILAKAGDWDMWIATVRIRASNLRVWNIVTPDAEEKPQRLVEPERPSTTAIHTARAGGNVEAVKSAMEIYNLDKEQKLFQISRPSSKIPFQPTISPT</sequence>
<reference evidence="2" key="1">
    <citation type="submission" date="2017-03" db="EMBL/GenBank/DDBJ databases">
        <authorList>
            <person name="Sharma R."/>
            <person name="Thines M."/>
        </authorList>
    </citation>
    <scope>NUCLEOTIDE SEQUENCE [LARGE SCALE GENOMIC DNA]</scope>
</reference>
<name>A0A1W5D533_9LECA</name>
<dbReference type="EMBL" id="FWEW01002341">
    <property type="protein sequence ID" value="SLM38227.1"/>
    <property type="molecule type" value="Genomic_DNA"/>
</dbReference>
<organism evidence="1 2">
    <name type="scientific">Lasallia pustulata</name>
    <dbReference type="NCBI Taxonomy" id="136370"/>
    <lineage>
        <taxon>Eukaryota</taxon>
        <taxon>Fungi</taxon>
        <taxon>Dikarya</taxon>
        <taxon>Ascomycota</taxon>
        <taxon>Pezizomycotina</taxon>
        <taxon>Lecanoromycetes</taxon>
        <taxon>OSLEUM clade</taxon>
        <taxon>Umbilicariomycetidae</taxon>
        <taxon>Umbilicariales</taxon>
        <taxon>Umbilicariaceae</taxon>
        <taxon>Lasallia</taxon>
    </lineage>
</organism>
<evidence type="ECO:0000313" key="2">
    <source>
        <dbReference type="Proteomes" id="UP000192927"/>
    </source>
</evidence>
<proteinExistence type="predicted"/>
<keyword evidence="2" id="KW-1185">Reference proteome</keyword>
<accession>A0A1W5D533</accession>
<dbReference type="AlphaFoldDB" id="A0A1W5D533"/>
<protein>
    <submittedName>
        <fullName evidence="1">Uncharacterized protein</fullName>
    </submittedName>
</protein>
<evidence type="ECO:0000313" key="1">
    <source>
        <dbReference type="EMBL" id="SLM38227.1"/>
    </source>
</evidence>
<dbReference type="Proteomes" id="UP000192927">
    <property type="component" value="Unassembled WGS sequence"/>
</dbReference>